<dbReference type="PANTHER" id="PTHR20992:SF9">
    <property type="entry name" value="AT15442P-RELATED"/>
    <property type="match status" value="1"/>
</dbReference>
<accession>A0A5P9NHN0</accession>
<feature type="transmembrane region" description="Helical" evidence="1">
    <location>
        <begin position="523"/>
        <end position="541"/>
    </location>
</feature>
<keyword evidence="1" id="KW-0472">Membrane</keyword>
<feature type="transmembrane region" description="Helical" evidence="1">
    <location>
        <begin position="460"/>
        <end position="480"/>
    </location>
</feature>
<dbReference type="PANTHER" id="PTHR20992">
    <property type="entry name" value="AT15442P-RELATED"/>
    <property type="match status" value="1"/>
</dbReference>
<dbReference type="Gene3D" id="2.60.200.40">
    <property type="match status" value="1"/>
</dbReference>
<dbReference type="InterPro" id="IPR016064">
    <property type="entry name" value="NAD/diacylglycerol_kinase_sf"/>
</dbReference>
<keyword evidence="1" id="KW-1133">Transmembrane helix</keyword>
<feature type="transmembrane region" description="Helical" evidence="1">
    <location>
        <begin position="362"/>
        <end position="382"/>
    </location>
</feature>
<feature type="transmembrane region" description="Helical" evidence="1">
    <location>
        <begin position="428"/>
        <end position="448"/>
    </location>
</feature>
<reference evidence="2 3" key="1">
    <citation type="submission" date="2019-02" db="EMBL/GenBank/DDBJ databases">
        <authorList>
            <person name="Li S.-H."/>
        </authorList>
    </citation>
    <scope>NUCLEOTIDE SEQUENCE [LARGE SCALE GENOMIC DNA]</scope>
    <source>
        <strain evidence="2 3">IMCC14385</strain>
    </source>
</reference>
<proteinExistence type="predicted"/>
<dbReference type="NCBIfam" id="TIGR00341">
    <property type="entry name" value="TIGR00341 family protein"/>
    <property type="match status" value="1"/>
</dbReference>
<evidence type="ECO:0000313" key="3">
    <source>
        <dbReference type="Proteomes" id="UP000326287"/>
    </source>
</evidence>
<keyword evidence="1" id="KW-0812">Transmembrane</keyword>
<organism evidence="2 3">
    <name type="scientific">Halioglobus maricola</name>
    <dbReference type="NCBI Taxonomy" id="2601894"/>
    <lineage>
        <taxon>Bacteria</taxon>
        <taxon>Pseudomonadati</taxon>
        <taxon>Pseudomonadota</taxon>
        <taxon>Gammaproteobacteria</taxon>
        <taxon>Cellvibrionales</taxon>
        <taxon>Halieaceae</taxon>
        <taxon>Halioglobus</taxon>
    </lineage>
</organism>
<protein>
    <submittedName>
        <fullName evidence="2">TIGR00341 family protein</fullName>
    </submittedName>
</protein>
<dbReference type="OrthoDB" id="9790659at2"/>
<dbReference type="RefSeq" id="WP_152661398.1">
    <property type="nucleotide sequence ID" value="NZ_CP036422.1"/>
</dbReference>
<name>A0A5P9NHN0_9GAMM</name>
<gene>
    <name evidence="2" type="ORF">EY643_06295</name>
</gene>
<dbReference type="Pfam" id="PF04087">
    <property type="entry name" value="DUF389"/>
    <property type="match status" value="1"/>
</dbReference>
<feature type="transmembrane region" description="Helical" evidence="1">
    <location>
        <begin position="486"/>
        <end position="511"/>
    </location>
</feature>
<dbReference type="KEGG" id="halc:EY643_06295"/>
<evidence type="ECO:0000256" key="1">
    <source>
        <dbReference type="SAM" id="Phobius"/>
    </source>
</evidence>
<dbReference type="EMBL" id="CP036422">
    <property type="protein sequence ID" value="QFU75292.1"/>
    <property type="molecule type" value="Genomic_DNA"/>
</dbReference>
<keyword evidence="3" id="KW-1185">Reference proteome</keyword>
<evidence type="ECO:0000313" key="2">
    <source>
        <dbReference type="EMBL" id="QFU75292.1"/>
    </source>
</evidence>
<dbReference type="SUPFAM" id="SSF111331">
    <property type="entry name" value="NAD kinase/diacylglycerol kinase-like"/>
    <property type="match status" value="1"/>
</dbReference>
<feature type="transmembrane region" description="Helical" evidence="1">
    <location>
        <begin position="394"/>
        <end position="416"/>
    </location>
</feature>
<dbReference type="InterPro" id="IPR005240">
    <property type="entry name" value="DUF389"/>
</dbReference>
<dbReference type="Proteomes" id="UP000326287">
    <property type="component" value="Chromosome"/>
</dbReference>
<dbReference type="AlphaFoldDB" id="A0A5P9NHN0"/>
<sequence length="621" mass="67143">MAELGYLVHDSTLDERAETWAAGLEFVPWSDRESVPAGATLLLWLGDEQIRDLAHLALEREWTVAALPHPDAHEACVTMGVKGEPADLVKHYHAVEPVLADALTCNGELVFSSVVIGRVLSLRPWDINSKQTAWSFFRGAIKGLGQLSLNSFKLITAKEQEISLAALGMVAVTQTRSSMVGKRFDESPGMNDGRASLVVLAPRSILSYLWFLLRLVLPGRIQFSNLPSFLGLIQSTSVHLEAQGGIEYLLDGKPVHGAAIELCVHENKMRVLPGPSVTPREDQPSKASRETLRLNHVPVDDAARAMLGKNLPLFNHASESEYRDLFVSLRENASASSSFQVLMILSVMLALTGLYANSAPVIIGAMILAPLMAPIISLAMGLARSEATLIRGPLKTLAIGVAWGLGCGVLLAWIMPFDIATPEMKARMSPTLLDLMIAVISGVAGAYAHAKEEIAKSLAGVAIAVALVPPLSVAGIGLGWGDWHMATGALLLLTTNLVGIAVAASITFLVLGFAPFQRAQKGLVASLFLIALISAPLYIAYDHLVERSRIEERVPVGELQLLERRVFVARDRVVLGDPPVISVVVSSREPLQSRHVDALKEIVSRSVERDIELEAQLHIRR</sequence>